<proteinExistence type="predicted"/>
<comment type="subcellular location">
    <subcellularLocation>
        <location evidence="1">Membrane</location>
        <topology evidence="1">Multi-pass membrane protein</topology>
    </subcellularLocation>
</comment>
<evidence type="ECO:0000256" key="4">
    <source>
        <dbReference type="ARBA" id="ARBA00023136"/>
    </source>
</evidence>
<dbReference type="KEGG" id="bte:BTH_I1841"/>
<evidence type="ECO:0000256" key="1">
    <source>
        <dbReference type="ARBA" id="ARBA00004141"/>
    </source>
</evidence>
<dbReference type="AlphaFoldDB" id="Q2SXH7"/>
<dbReference type="HOGENOM" id="CLU_069319_0_0_4"/>
<feature type="transmembrane region" description="Helical" evidence="5">
    <location>
        <begin position="293"/>
        <end position="319"/>
    </location>
</feature>
<dbReference type="Pfam" id="PF07264">
    <property type="entry name" value="EI24"/>
    <property type="match status" value="1"/>
</dbReference>
<evidence type="ECO:0000256" key="3">
    <source>
        <dbReference type="ARBA" id="ARBA00022989"/>
    </source>
</evidence>
<gene>
    <name evidence="6" type="ordered locus">BTH_I1841</name>
</gene>
<dbReference type="EMBL" id="CP000086">
    <property type="protein sequence ID" value="ABC36615.1"/>
    <property type="molecule type" value="Genomic_DNA"/>
</dbReference>
<dbReference type="InterPro" id="IPR059112">
    <property type="entry name" value="CysZ/EI24"/>
</dbReference>
<dbReference type="Proteomes" id="UP000001930">
    <property type="component" value="Chromosome I"/>
</dbReference>
<protein>
    <submittedName>
        <fullName evidence="6">Membrane protein, putative</fullName>
    </submittedName>
</protein>
<feature type="transmembrane region" description="Helical" evidence="5">
    <location>
        <begin position="265"/>
        <end position="287"/>
    </location>
</feature>
<evidence type="ECO:0000313" key="7">
    <source>
        <dbReference type="Proteomes" id="UP000001930"/>
    </source>
</evidence>
<evidence type="ECO:0000256" key="2">
    <source>
        <dbReference type="ARBA" id="ARBA00022692"/>
    </source>
</evidence>
<keyword evidence="7" id="KW-1185">Reference proteome</keyword>
<keyword evidence="4 5" id="KW-0472">Membrane</keyword>
<evidence type="ECO:0000256" key="5">
    <source>
        <dbReference type="SAM" id="Phobius"/>
    </source>
</evidence>
<reference evidence="6 7" key="1">
    <citation type="journal article" date="2005" name="BMC Genomics">
        <title>Bacterial genome adaptation to niches: divergence of the potential virulence genes in three Burkholderia species of different survival strategies.</title>
        <authorList>
            <person name="Kim H.S."/>
            <person name="Schell M.A."/>
            <person name="Yu Y."/>
            <person name="Ulrich R.L."/>
            <person name="Sarria S.H."/>
            <person name="Nierman W.C."/>
            <person name="DeShazer D."/>
        </authorList>
    </citation>
    <scope>NUCLEOTIDE SEQUENCE [LARGE SCALE GENOMIC DNA]</scope>
    <source>
        <strain evidence="7">ATCC 700388 / DSM 13276 / CCUG 48851 / CIP 106301 / E264</strain>
    </source>
</reference>
<accession>Q2SXH7</accession>
<organism evidence="6 7">
    <name type="scientific">Burkholderia thailandensis (strain ATCC 700388 / DSM 13276 / CCUG 48851 / CIP 106301 / E264)</name>
    <dbReference type="NCBI Taxonomy" id="271848"/>
    <lineage>
        <taxon>Bacteria</taxon>
        <taxon>Pseudomonadati</taxon>
        <taxon>Pseudomonadota</taxon>
        <taxon>Betaproteobacteria</taxon>
        <taxon>Burkholderiales</taxon>
        <taxon>Burkholderiaceae</taxon>
        <taxon>Burkholderia</taxon>
        <taxon>pseudomallei group</taxon>
    </lineage>
</organism>
<feature type="transmembrane region" description="Helical" evidence="5">
    <location>
        <begin position="195"/>
        <end position="221"/>
    </location>
</feature>
<keyword evidence="3 5" id="KW-1133">Transmembrane helix</keyword>
<feature type="transmembrane region" description="Helical" evidence="5">
    <location>
        <begin position="87"/>
        <end position="108"/>
    </location>
</feature>
<evidence type="ECO:0000313" key="6">
    <source>
        <dbReference type="EMBL" id="ABC36615.1"/>
    </source>
</evidence>
<feature type="transmembrane region" description="Helical" evidence="5">
    <location>
        <begin position="120"/>
        <end position="139"/>
    </location>
</feature>
<name>Q2SXH7_BURTA</name>
<keyword evidence="2 5" id="KW-0812">Transmembrane</keyword>
<feature type="transmembrane region" description="Helical" evidence="5">
    <location>
        <begin position="145"/>
        <end position="175"/>
    </location>
</feature>
<sequence>MPRHVVLRAPGAFRRPPRVTAPGGRRCARSTRFLRAIRCRPVFAARTPRGLSFPGFPFPFPIDDPSRMNDLLRSFGRALASALHPRMLWLTFMPFIVAAVIWGVVLWFSWQPLVDAARAALDGFALTALLYKFFNAIGASQLHAVVAPFVVVSLAIPLIVLTVLLLIATLSMPAVVSHLAKRQFASLEMKRGGSLFGSVFNSLWAAFASIALLVVTVPLWLIPPFFALLPPVIWGWLTYRVMTYDALALHASADERRALVRKHRWPLLGIGVASGLLGTVPTFIWVSSIWMMVLFPFVAAAMIWVYAFILVFSALWFGFYCLRALQDERAAAANAISTDSTRRA</sequence>